<feature type="transmembrane region" description="Helical" evidence="13">
    <location>
        <begin position="176"/>
        <end position="196"/>
    </location>
</feature>
<proteinExistence type="inferred from homology"/>
<dbReference type="Pfam" id="PF00015">
    <property type="entry name" value="MCPsignal"/>
    <property type="match status" value="1"/>
</dbReference>
<evidence type="ECO:0000256" key="8">
    <source>
        <dbReference type="ARBA" id="ARBA00023136"/>
    </source>
</evidence>
<evidence type="ECO:0000256" key="4">
    <source>
        <dbReference type="ARBA" id="ARBA00022500"/>
    </source>
</evidence>
<feature type="transmembrane region" description="Helical" evidence="13">
    <location>
        <begin position="149"/>
        <end position="170"/>
    </location>
</feature>
<keyword evidence="4" id="KW-0145">Chemotaxis</keyword>
<dbReference type="NCBIfam" id="TIGR00229">
    <property type="entry name" value="sensory_box"/>
    <property type="match status" value="1"/>
</dbReference>
<dbReference type="PANTHER" id="PTHR32089:SF112">
    <property type="entry name" value="LYSOZYME-LIKE PROTEIN-RELATED"/>
    <property type="match status" value="1"/>
</dbReference>
<comment type="caution">
    <text evidence="16">The sequence shown here is derived from an EMBL/GenBank/DDBJ whole genome shotgun (WGS) entry which is preliminary data.</text>
</comment>
<evidence type="ECO:0000256" key="12">
    <source>
        <dbReference type="SAM" id="MobiDB-lite"/>
    </source>
</evidence>
<dbReference type="SMART" id="SM00283">
    <property type="entry name" value="MA"/>
    <property type="match status" value="1"/>
</dbReference>
<organism evidence="16 17">
    <name type="scientific">Stutzerimonas kirkiae</name>
    <dbReference type="NCBI Taxonomy" id="2211392"/>
    <lineage>
        <taxon>Bacteria</taxon>
        <taxon>Pseudomonadati</taxon>
        <taxon>Pseudomonadota</taxon>
        <taxon>Gammaproteobacteria</taxon>
        <taxon>Pseudomonadales</taxon>
        <taxon>Pseudomonadaceae</taxon>
        <taxon>Stutzerimonas</taxon>
    </lineage>
</organism>
<feature type="region of interest" description="Disordered" evidence="12">
    <location>
        <begin position="294"/>
        <end position="315"/>
    </location>
</feature>
<evidence type="ECO:0000256" key="1">
    <source>
        <dbReference type="ARBA" id="ARBA00004429"/>
    </source>
</evidence>
<name>A0A4Q9RCD3_9GAMM</name>
<sequence>MRNNQPLTSHEVEYPRDVHLITTTDLHGIITFVNDDFVAVSGFSREELIGQPHNLIRHPDMPAEAFADMWRTIRAGRSWKGLVKNRCKSGDFYWVDAYVSPTMKDGRVIEYQSVRTQPDPLVRQRAERLYAAMAAGRLPWRVRRVHLPWSARLVLAAGLPGVCLGLFAGWQGGAGAAAPTLLSAALAMLVVGGLLAPLRRLASGAREGSGSPLMTYLYSGRMDELGSIEHAQHVRTSELHAIVARLENTCRSLQRSTSRSDTFIAQSSQAILGQGQDVDAIAEAMGRMLESQRQVAQASTHSAQASSDSRQAALQGREQLDRMMGAIDQLVAALHDAQRTVTTLAQRSESIVKVVDVIGAVAEQTNLLALNAAIEAARAGDSGRGFAVVADEVRGLARRTHDSTHEIRDIVLGLEAETRACVGVMARGVESSAHTVELAGETDRALGRILDSIGHIHELAIGVDDAMREQASISVQTERQVQVLRDSATQAIGASEAAEHESGRLSRQVERLNTLASHFIASLGR</sequence>
<gene>
    <name evidence="16" type="ORF">DNJ96_03615</name>
</gene>
<dbReference type="GO" id="GO:0052131">
    <property type="term" value="P:positive aerotaxis"/>
    <property type="evidence" value="ECO:0007669"/>
    <property type="project" value="UniProtKB-ARBA"/>
</dbReference>
<dbReference type="SUPFAM" id="SSF58104">
    <property type="entry name" value="Methyl-accepting chemotaxis protein (MCP) signaling domain"/>
    <property type="match status" value="1"/>
</dbReference>
<dbReference type="CDD" id="cd11386">
    <property type="entry name" value="MCP_signal"/>
    <property type="match status" value="1"/>
</dbReference>
<evidence type="ECO:0000313" key="17">
    <source>
        <dbReference type="Proteomes" id="UP000292639"/>
    </source>
</evidence>
<evidence type="ECO:0000256" key="2">
    <source>
        <dbReference type="ARBA" id="ARBA00022475"/>
    </source>
</evidence>
<evidence type="ECO:0000256" key="10">
    <source>
        <dbReference type="ARBA" id="ARBA00029447"/>
    </source>
</evidence>
<dbReference type="FunFam" id="1.10.287.950:FF:000001">
    <property type="entry name" value="Methyl-accepting chemotaxis sensory transducer"/>
    <property type="match status" value="1"/>
</dbReference>
<comment type="similarity">
    <text evidence="10">Belongs to the methyl-accepting chemotaxis (MCP) protein family.</text>
</comment>
<dbReference type="Gene3D" id="3.30.450.20">
    <property type="entry name" value="PAS domain"/>
    <property type="match status" value="1"/>
</dbReference>
<evidence type="ECO:0000256" key="6">
    <source>
        <dbReference type="ARBA" id="ARBA00022692"/>
    </source>
</evidence>
<dbReference type="Proteomes" id="UP000292639">
    <property type="component" value="Unassembled WGS sequence"/>
</dbReference>
<dbReference type="InterPro" id="IPR013655">
    <property type="entry name" value="PAS_fold_3"/>
</dbReference>
<evidence type="ECO:0000256" key="7">
    <source>
        <dbReference type="ARBA" id="ARBA00022989"/>
    </source>
</evidence>
<evidence type="ECO:0000313" key="16">
    <source>
        <dbReference type="EMBL" id="TBU98812.1"/>
    </source>
</evidence>
<dbReference type="RefSeq" id="WP_131183830.1">
    <property type="nucleotide sequence ID" value="NZ_QJUO01000007.1"/>
</dbReference>
<keyword evidence="2" id="KW-1003">Cell membrane</keyword>
<accession>A0A4Q9RCD3</accession>
<keyword evidence="17" id="KW-1185">Reference proteome</keyword>
<evidence type="ECO:0000256" key="5">
    <source>
        <dbReference type="ARBA" id="ARBA00022519"/>
    </source>
</evidence>
<dbReference type="GO" id="GO:0005886">
    <property type="term" value="C:plasma membrane"/>
    <property type="evidence" value="ECO:0007669"/>
    <property type="project" value="UniProtKB-SubCell"/>
</dbReference>
<keyword evidence="3" id="KW-0488">Methylation</keyword>
<keyword evidence="9 11" id="KW-0807">Transducer</keyword>
<keyword evidence="8 13" id="KW-0472">Membrane</keyword>
<keyword evidence="7 13" id="KW-1133">Transmembrane helix</keyword>
<dbReference type="InterPro" id="IPR004089">
    <property type="entry name" value="MCPsignal_dom"/>
</dbReference>
<evidence type="ECO:0000259" key="14">
    <source>
        <dbReference type="PROSITE" id="PS50111"/>
    </source>
</evidence>
<dbReference type="SUPFAM" id="SSF55785">
    <property type="entry name" value="PYP-like sensor domain (PAS domain)"/>
    <property type="match status" value="1"/>
</dbReference>
<dbReference type="CDD" id="cd00130">
    <property type="entry name" value="PAS"/>
    <property type="match status" value="1"/>
</dbReference>
<evidence type="ECO:0000259" key="15">
    <source>
        <dbReference type="PROSITE" id="PS50112"/>
    </source>
</evidence>
<dbReference type="Pfam" id="PF08447">
    <property type="entry name" value="PAS_3"/>
    <property type="match status" value="1"/>
</dbReference>
<dbReference type="EMBL" id="QJUP01000003">
    <property type="protein sequence ID" value="TBU98812.1"/>
    <property type="molecule type" value="Genomic_DNA"/>
</dbReference>
<evidence type="ECO:0000256" key="3">
    <source>
        <dbReference type="ARBA" id="ARBA00022481"/>
    </source>
</evidence>
<comment type="subcellular location">
    <subcellularLocation>
        <location evidence="1">Cell inner membrane</location>
        <topology evidence="1">Multi-pass membrane protein</topology>
    </subcellularLocation>
</comment>
<dbReference type="PROSITE" id="PS50112">
    <property type="entry name" value="PAS"/>
    <property type="match status" value="1"/>
</dbReference>
<protein>
    <submittedName>
        <fullName evidence="16">Chemotaxis protein</fullName>
    </submittedName>
</protein>
<dbReference type="InterPro" id="IPR035965">
    <property type="entry name" value="PAS-like_dom_sf"/>
</dbReference>
<dbReference type="PROSITE" id="PS50111">
    <property type="entry name" value="CHEMOTAXIS_TRANSDUC_2"/>
    <property type="match status" value="1"/>
</dbReference>
<dbReference type="GO" id="GO:0007165">
    <property type="term" value="P:signal transduction"/>
    <property type="evidence" value="ECO:0007669"/>
    <property type="project" value="UniProtKB-KW"/>
</dbReference>
<dbReference type="InterPro" id="IPR000014">
    <property type="entry name" value="PAS"/>
</dbReference>
<evidence type="ECO:0000256" key="13">
    <source>
        <dbReference type="SAM" id="Phobius"/>
    </source>
</evidence>
<feature type="domain" description="PAS" evidence="15">
    <location>
        <begin position="21"/>
        <end position="60"/>
    </location>
</feature>
<dbReference type="OrthoDB" id="5675566at2"/>
<evidence type="ECO:0000256" key="11">
    <source>
        <dbReference type="PROSITE-ProRule" id="PRU00284"/>
    </source>
</evidence>
<dbReference type="FunFam" id="3.30.450.20:FF:000046">
    <property type="entry name" value="Aerotaxis sensor receptor"/>
    <property type="match status" value="1"/>
</dbReference>
<evidence type="ECO:0000256" key="9">
    <source>
        <dbReference type="ARBA" id="ARBA00023224"/>
    </source>
</evidence>
<keyword evidence="5" id="KW-0997">Cell inner membrane</keyword>
<dbReference type="Gene3D" id="1.10.287.950">
    <property type="entry name" value="Methyl-accepting chemotaxis protein"/>
    <property type="match status" value="1"/>
</dbReference>
<reference evidence="16 17" key="1">
    <citation type="submission" date="2018-06" db="EMBL/GenBank/DDBJ databases">
        <title>Three novel Pseudomonas species isolated from symptomatic oak.</title>
        <authorList>
            <person name="Bueno-Gonzalez V."/>
            <person name="Brady C."/>
        </authorList>
    </citation>
    <scope>NUCLEOTIDE SEQUENCE [LARGE SCALE GENOMIC DNA]</scope>
    <source>
        <strain evidence="16 17">P17C</strain>
    </source>
</reference>
<dbReference type="PANTHER" id="PTHR32089">
    <property type="entry name" value="METHYL-ACCEPTING CHEMOTAXIS PROTEIN MCPB"/>
    <property type="match status" value="1"/>
</dbReference>
<keyword evidence="6 13" id="KW-0812">Transmembrane</keyword>
<feature type="domain" description="Methyl-accepting transducer" evidence="14">
    <location>
        <begin position="249"/>
        <end position="485"/>
    </location>
</feature>
<dbReference type="AlphaFoldDB" id="A0A4Q9RCD3"/>